<dbReference type="PROSITE" id="PS00194">
    <property type="entry name" value="THIOREDOXIN_1"/>
    <property type="match status" value="2"/>
</dbReference>
<feature type="domain" description="Thioredoxin" evidence="13">
    <location>
        <begin position="150"/>
        <end position="266"/>
    </location>
</feature>
<dbReference type="FunFam" id="3.40.30.10:FF:000032">
    <property type="entry name" value="Protein disulfide-isomerase A6 homolog"/>
    <property type="match status" value="1"/>
</dbReference>
<dbReference type="GeneID" id="20213510"/>
<dbReference type="CDD" id="cd03001">
    <property type="entry name" value="PDI_a_P5"/>
    <property type="match status" value="2"/>
</dbReference>
<gene>
    <name evidence="15" type="primary">20213510</name>
    <name evidence="14" type="ORF">HELRODRAFT_63467</name>
</gene>
<keyword evidence="10" id="KW-0676">Redox-active center</keyword>
<dbReference type="GO" id="GO:0003756">
    <property type="term" value="F:protein disulfide isomerase activity"/>
    <property type="evidence" value="ECO:0007669"/>
    <property type="project" value="UniProtKB-EC"/>
</dbReference>
<dbReference type="CTD" id="20213510"/>
<comment type="similarity">
    <text evidence="3 11">Belongs to the protein disulfide isomerase family.</text>
</comment>
<dbReference type="RefSeq" id="XP_009009748.1">
    <property type="nucleotide sequence ID" value="XM_009011500.1"/>
</dbReference>
<dbReference type="InterPro" id="IPR057305">
    <property type="entry name" value="Thioredox_PDIA6_C"/>
</dbReference>
<reference evidence="14 16" key="2">
    <citation type="journal article" date="2013" name="Nature">
        <title>Insights into bilaterian evolution from three spiralian genomes.</title>
        <authorList>
            <person name="Simakov O."/>
            <person name="Marletaz F."/>
            <person name="Cho S.J."/>
            <person name="Edsinger-Gonzales E."/>
            <person name="Havlak P."/>
            <person name="Hellsten U."/>
            <person name="Kuo D.H."/>
            <person name="Larsson T."/>
            <person name="Lv J."/>
            <person name="Arendt D."/>
            <person name="Savage R."/>
            <person name="Osoegawa K."/>
            <person name="de Jong P."/>
            <person name="Grimwood J."/>
            <person name="Chapman J.A."/>
            <person name="Shapiro H."/>
            <person name="Aerts A."/>
            <person name="Otillar R.P."/>
            <person name="Terry A.Y."/>
            <person name="Boore J.L."/>
            <person name="Grigoriev I.V."/>
            <person name="Lindberg D.R."/>
            <person name="Seaver E.C."/>
            <person name="Weisblat D.A."/>
            <person name="Putnam N.H."/>
            <person name="Rokhsar D.S."/>
        </authorList>
    </citation>
    <scope>NUCLEOTIDE SEQUENCE</scope>
</reference>
<keyword evidence="16" id="KW-1185">Reference proteome</keyword>
<dbReference type="GO" id="GO:0015035">
    <property type="term" value="F:protein-disulfide reductase activity"/>
    <property type="evidence" value="ECO:0000318"/>
    <property type="project" value="GO_Central"/>
</dbReference>
<name>T1FXG2_HELRO</name>
<dbReference type="Pfam" id="PF00085">
    <property type="entry name" value="Thioredoxin"/>
    <property type="match status" value="2"/>
</dbReference>
<evidence type="ECO:0000256" key="12">
    <source>
        <dbReference type="SAM" id="MobiDB-lite"/>
    </source>
</evidence>
<evidence type="ECO:0000256" key="7">
    <source>
        <dbReference type="ARBA" id="ARBA00022824"/>
    </source>
</evidence>
<evidence type="ECO:0000313" key="14">
    <source>
        <dbReference type="EMBL" id="ESO13028.1"/>
    </source>
</evidence>
<reference evidence="15" key="3">
    <citation type="submission" date="2015-06" db="UniProtKB">
        <authorList>
            <consortium name="EnsemblMetazoa"/>
        </authorList>
    </citation>
    <scope>IDENTIFICATION</scope>
</reference>
<keyword evidence="7" id="KW-0256">Endoplasmic reticulum</keyword>
<feature type="region of interest" description="Disordered" evidence="12">
    <location>
        <begin position="131"/>
        <end position="157"/>
    </location>
</feature>
<keyword evidence="6" id="KW-0677">Repeat</keyword>
<dbReference type="PANTHER" id="PTHR45815">
    <property type="entry name" value="PROTEIN DISULFIDE-ISOMERASE A6"/>
    <property type="match status" value="1"/>
</dbReference>
<dbReference type="STRING" id="6412.T1FXG2"/>
<dbReference type="OMA" id="KQKLWGW"/>
<dbReference type="InterPro" id="IPR005788">
    <property type="entry name" value="PDI_thioredoxin-like_dom"/>
</dbReference>
<dbReference type="PROSITE" id="PS51352">
    <property type="entry name" value="THIOREDOXIN_2"/>
    <property type="match status" value="2"/>
</dbReference>
<evidence type="ECO:0000256" key="8">
    <source>
        <dbReference type="ARBA" id="ARBA00023157"/>
    </source>
</evidence>
<dbReference type="InterPro" id="IPR017937">
    <property type="entry name" value="Thioredoxin_CS"/>
</dbReference>
<feature type="domain" description="Thioredoxin" evidence="13">
    <location>
        <begin position="1"/>
        <end position="125"/>
    </location>
</feature>
<dbReference type="PANTHER" id="PTHR45815:SF3">
    <property type="entry name" value="PROTEIN DISULFIDE-ISOMERASE A6"/>
    <property type="match status" value="1"/>
</dbReference>
<dbReference type="HOGENOM" id="CLU_030311_0_0_1"/>
<dbReference type="GO" id="GO:0005788">
    <property type="term" value="C:endoplasmic reticulum lumen"/>
    <property type="evidence" value="ECO:0007669"/>
    <property type="project" value="UniProtKB-SubCell"/>
</dbReference>
<comment type="catalytic activity">
    <reaction evidence="1">
        <text>Catalyzes the rearrangement of -S-S- bonds in proteins.</text>
        <dbReference type="EC" id="5.3.4.1"/>
    </reaction>
</comment>
<dbReference type="PRINTS" id="PR00421">
    <property type="entry name" value="THIOREDOXIN"/>
</dbReference>
<feature type="compositionally biased region" description="Acidic residues" evidence="12">
    <location>
        <begin position="414"/>
        <end position="429"/>
    </location>
</feature>
<dbReference type="InParanoid" id="T1FXG2"/>
<dbReference type="AlphaFoldDB" id="T1FXG2"/>
<dbReference type="Pfam" id="PF24541">
    <property type="entry name" value="Thioredox_PDIA6_C"/>
    <property type="match status" value="1"/>
</dbReference>
<feature type="region of interest" description="Disordered" evidence="12">
    <location>
        <begin position="404"/>
        <end position="441"/>
    </location>
</feature>
<dbReference type="SUPFAM" id="SSF52833">
    <property type="entry name" value="Thioredoxin-like"/>
    <property type="match status" value="3"/>
</dbReference>
<organism evidence="15 16">
    <name type="scientific">Helobdella robusta</name>
    <name type="common">Californian leech</name>
    <dbReference type="NCBI Taxonomy" id="6412"/>
    <lineage>
        <taxon>Eukaryota</taxon>
        <taxon>Metazoa</taxon>
        <taxon>Spiralia</taxon>
        <taxon>Lophotrochozoa</taxon>
        <taxon>Annelida</taxon>
        <taxon>Clitellata</taxon>
        <taxon>Hirudinea</taxon>
        <taxon>Rhynchobdellida</taxon>
        <taxon>Glossiphoniidae</taxon>
        <taxon>Helobdella</taxon>
    </lineage>
</organism>
<dbReference type="EC" id="5.3.4.1" evidence="4"/>
<evidence type="ECO:0000256" key="4">
    <source>
        <dbReference type="ARBA" id="ARBA00012723"/>
    </source>
</evidence>
<dbReference type="FunFam" id="3.40.30.10:FF:000050">
    <property type="entry name" value="protein disulfide-isomerase A6 isoform X1"/>
    <property type="match status" value="1"/>
</dbReference>
<evidence type="ECO:0000259" key="13">
    <source>
        <dbReference type="PROSITE" id="PS51352"/>
    </source>
</evidence>
<evidence type="ECO:0000256" key="2">
    <source>
        <dbReference type="ARBA" id="ARBA00004319"/>
    </source>
</evidence>
<dbReference type="NCBIfam" id="TIGR01126">
    <property type="entry name" value="pdi_dom"/>
    <property type="match status" value="2"/>
</dbReference>
<dbReference type="OrthoDB" id="10264505at2759"/>
<dbReference type="InterPro" id="IPR036249">
    <property type="entry name" value="Thioredoxin-like_sf"/>
</dbReference>
<dbReference type="KEGG" id="hro:HELRODRAFT_63467"/>
<comment type="subcellular location">
    <subcellularLocation>
        <location evidence="2">Endoplasmic reticulum lumen</location>
    </subcellularLocation>
</comment>
<feature type="compositionally biased region" description="Basic and acidic residues" evidence="12">
    <location>
        <begin position="404"/>
        <end position="413"/>
    </location>
</feature>
<accession>T1FXG2</accession>
<dbReference type="Proteomes" id="UP000015101">
    <property type="component" value="Unassembled WGS sequence"/>
</dbReference>
<evidence type="ECO:0000256" key="6">
    <source>
        <dbReference type="ARBA" id="ARBA00022737"/>
    </source>
</evidence>
<dbReference type="GO" id="GO:0034976">
    <property type="term" value="P:response to endoplasmic reticulum stress"/>
    <property type="evidence" value="ECO:0000318"/>
    <property type="project" value="GO_Central"/>
</dbReference>
<proteinExistence type="inferred from homology"/>
<sequence length="441" mass="48258">VLCVLVACTSALYSSSDDVIQLTDANFRSRVVDSDELWLVEFYAPWCGHCKNLVPEWKKAATALKGIVKVGAVDATEHQSLGSSYNVRGFPTIKIFGSNKNNPSDYNGARTAQSIVDTAINHLRTLATERLSGRSGGGSSSGGSSSGGERKPGDKKDVIELTDSNFEELVLRSNDMWLVEFFAPWCGHCKNLAPEWASAATELKGKVKLGALDATVNTVMASRYGVNGYPTIKMFPSGKKDGEVVDFDGGRTANDIVNWALDKLAENIPPPEVLELTDESRLKEACQEHQLCIIAILPHILDCQSKCRNDYLAIMKHQAEKHKKKMWGWLWAEAGSQQDVESALNIGGFGYPAMAAVNSRKMKFSWLKGSFSEKGVNEFLLEVAVGRSSTEPIKNDKLPDVKTIDAWDGKDGELPPEEDIDLSDVELDDLPTPSADKKVEL</sequence>
<evidence type="ECO:0000256" key="1">
    <source>
        <dbReference type="ARBA" id="ARBA00001182"/>
    </source>
</evidence>
<evidence type="ECO:0000313" key="15">
    <source>
        <dbReference type="EnsemblMetazoa" id="HelroP63467"/>
    </source>
</evidence>
<dbReference type="CDD" id="cd02983">
    <property type="entry name" value="P5_C"/>
    <property type="match status" value="1"/>
</dbReference>
<evidence type="ECO:0000313" key="16">
    <source>
        <dbReference type="Proteomes" id="UP000015101"/>
    </source>
</evidence>
<keyword evidence="9" id="KW-0413">Isomerase</keyword>
<reference evidence="16" key="1">
    <citation type="submission" date="2012-12" db="EMBL/GenBank/DDBJ databases">
        <authorList>
            <person name="Hellsten U."/>
            <person name="Grimwood J."/>
            <person name="Chapman J.A."/>
            <person name="Shapiro H."/>
            <person name="Aerts A."/>
            <person name="Otillar R.P."/>
            <person name="Terry A.Y."/>
            <person name="Boore J.L."/>
            <person name="Simakov O."/>
            <person name="Marletaz F."/>
            <person name="Cho S.-J."/>
            <person name="Edsinger-Gonzales E."/>
            <person name="Havlak P."/>
            <person name="Kuo D.-H."/>
            <person name="Larsson T."/>
            <person name="Lv J."/>
            <person name="Arendt D."/>
            <person name="Savage R."/>
            <person name="Osoegawa K."/>
            <person name="de Jong P."/>
            <person name="Lindberg D.R."/>
            <person name="Seaver E.C."/>
            <person name="Weisblat D.A."/>
            <person name="Putnam N.H."/>
            <person name="Grigoriev I.V."/>
            <person name="Rokhsar D.S."/>
        </authorList>
    </citation>
    <scope>NUCLEOTIDE SEQUENCE</scope>
</reference>
<dbReference type="FunCoup" id="T1FXG2">
    <property type="interactions" value="1489"/>
</dbReference>
<dbReference type="Gene3D" id="3.40.30.10">
    <property type="entry name" value="Glutaredoxin"/>
    <property type="match status" value="2"/>
</dbReference>
<evidence type="ECO:0000256" key="11">
    <source>
        <dbReference type="RuleBase" id="RU004208"/>
    </source>
</evidence>
<dbReference type="InterPro" id="IPR013766">
    <property type="entry name" value="Thioredoxin_domain"/>
</dbReference>
<evidence type="ECO:0000256" key="10">
    <source>
        <dbReference type="ARBA" id="ARBA00023284"/>
    </source>
</evidence>
<protein>
    <recommendedName>
        <fullName evidence="4">protein disulfide-isomerase</fullName>
        <ecNumber evidence="4">5.3.4.1</ecNumber>
    </recommendedName>
</protein>
<dbReference type="EMBL" id="KB095811">
    <property type="protein sequence ID" value="ESO13028.1"/>
    <property type="molecule type" value="Genomic_DNA"/>
</dbReference>
<feature type="compositionally biased region" description="Basic and acidic residues" evidence="12">
    <location>
        <begin position="148"/>
        <end position="157"/>
    </location>
</feature>
<evidence type="ECO:0000256" key="5">
    <source>
        <dbReference type="ARBA" id="ARBA00022729"/>
    </source>
</evidence>
<evidence type="ECO:0000256" key="9">
    <source>
        <dbReference type="ARBA" id="ARBA00023235"/>
    </source>
</evidence>
<dbReference type="EMBL" id="AMQM01000288">
    <property type="status" value="NOT_ANNOTATED_CDS"/>
    <property type="molecule type" value="Genomic_DNA"/>
</dbReference>
<dbReference type="GO" id="GO:0005783">
    <property type="term" value="C:endoplasmic reticulum"/>
    <property type="evidence" value="ECO:0000318"/>
    <property type="project" value="GO_Central"/>
</dbReference>
<feature type="compositionally biased region" description="Gly residues" evidence="12">
    <location>
        <begin position="134"/>
        <end position="146"/>
    </location>
</feature>
<dbReference type="eggNOG" id="KOG0191">
    <property type="taxonomic scope" value="Eukaryota"/>
</dbReference>
<keyword evidence="5" id="KW-0732">Signal</keyword>
<keyword evidence="8" id="KW-1015">Disulfide bond</keyword>
<dbReference type="EnsemblMetazoa" id="HelroT63467">
    <property type="protein sequence ID" value="HelroP63467"/>
    <property type="gene ID" value="HelroG63467"/>
</dbReference>
<evidence type="ECO:0000256" key="3">
    <source>
        <dbReference type="ARBA" id="ARBA00006347"/>
    </source>
</evidence>